<gene>
    <name evidence="1" type="ORF">KDY119_01327</name>
</gene>
<dbReference type="AlphaFoldDB" id="A0A5P9Q8R6"/>
<dbReference type="EMBL" id="CP045529">
    <property type="protein sequence ID" value="QFU97821.1"/>
    <property type="molecule type" value="Genomic_DNA"/>
</dbReference>
<dbReference type="OrthoDB" id="3778270at2"/>
<dbReference type="Gene3D" id="2.30.110.10">
    <property type="entry name" value="Electron Transport, Fmn-binding Protein, Chain A"/>
    <property type="match status" value="1"/>
</dbReference>
<protein>
    <submittedName>
        <fullName evidence="1">Uncharacterized protein</fullName>
    </submittedName>
</protein>
<proteinExistence type="predicted"/>
<evidence type="ECO:0000313" key="1">
    <source>
        <dbReference type="EMBL" id="QFU97821.1"/>
    </source>
</evidence>
<name>A0A5P9Q8R6_9MICO</name>
<keyword evidence="2" id="KW-1185">Reference proteome</keyword>
<dbReference type="InterPro" id="IPR012349">
    <property type="entry name" value="Split_barrel_FMN-bd"/>
</dbReference>
<evidence type="ECO:0000313" key="2">
    <source>
        <dbReference type="Proteomes" id="UP000326702"/>
    </source>
</evidence>
<reference evidence="1 2" key="1">
    <citation type="submission" date="2019-10" db="EMBL/GenBank/DDBJ databases">
        <title>Genome sequence of Luteimicrobium xylanilyticum HY-24.</title>
        <authorList>
            <person name="Kim D.Y."/>
            <person name="Park H.-Y."/>
        </authorList>
    </citation>
    <scope>NUCLEOTIDE SEQUENCE [LARGE SCALE GENOMIC DNA]</scope>
    <source>
        <strain evidence="1 2">HY-24</strain>
    </source>
</reference>
<dbReference type="KEGG" id="lxl:KDY119_01327"/>
<dbReference type="Proteomes" id="UP000326702">
    <property type="component" value="Chromosome"/>
</dbReference>
<organism evidence="1 2">
    <name type="scientific">Luteimicrobium xylanilyticum</name>
    <dbReference type="NCBI Taxonomy" id="1133546"/>
    <lineage>
        <taxon>Bacteria</taxon>
        <taxon>Bacillati</taxon>
        <taxon>Actinomycetota</taxon>
        <taxon>Actinomycetes</taxon>
        <taxon>Micrococcales</taxon>
        <taxon>Luteimicrobium</taxon>
    </lineage>
</organism>
<accession>A0A5P9Q8R6</accession>
<dbReference type="RefSeq" id="WP_051136662.1">
    <property type="nucleotide sequence ID" value="NZ_BAABIH010000012.1"/>
</dbReference>
<sequence length="134" mass="14972">MPLPSAIPQAAKRWFNPRIMPVAERFPPFAVVEHVGRRSGRAFRTPVVAMARRRLDGGVDVVFALPYGPRVDWVRNGEAAGGFTLVRKGVRYRLDALRLVHGPEAIALLPWFPRYFLGALGTEDVVLARPHHVV</sequence>